<keyword evidence="1" id="KW-0472">Membrane</keyword>
<name>A0A3M7QY20_BRAPC</name>
<evidence type="ECO:0000313" key="3">
    <source>
        <dbReference type="Proteomes" id="UP000276133"/>
    </source>
</evidence>
<accession>A0A3M7QY20</accession>
<protein>
    <submittedName>
        <fullName evidence="2">Uncharacterized protein</fullName>
    </submittedName>
</protein>
<keyword evidence="3" id="KW-1185">Reference proteome</keyword>
<comment type="caution">
    <text evidence="2">The sequence shown here is derived from an EMBL/GenBank/DDBJ whole genome shotgun (WGS) entry which is preliminary data.</text>
</comment>
<dbReference type="Proteomes" id="UP000276133">
    <property type="component" value="Unassembled WGS sequence"/>
</dbReference>
<evidence type="ECO:0000313" key="2">
    <source>
        <dbReference type="EMBL" id="RNA16119.1"/>
    </source>
</evidence>
<keyword evidence="1" id="KW-0812">Transmembrane</keyword>
<dbReference type="EMBL" id="REGN01004805">
    <property type="protein sequence ID" value="RNA16119.1"/>
    <property type="molecule type" value="Genomic_DNA"/>
</dbReference>
<gene>
    <name evidence="2" type="ORF">BpHYR1_023672</name>
</gene>
<proteinExistence type="predicted"/>
<evidence type="ECO:0000256" key="1">
    <source>
        <dbReference type="SAM" id="Phobius"/>
    </source>
</evidence>
<reference evidence="2 3" key="1">
    <citation type="journal article" date="2018" name="Sci. Rep.">
        <title>Genomic signatures of local adaptation to the degree of environmental predictability in rotifers.</title>
        <authorList>
            <person name="Franch-Gras L."/>
            <person name="Hahn C."/>
            <person name="Garcia-Roger E.M."/>
            <person name="Carmona M.J."/>
            <person name="Serra M."/>
            <person name="Gomez A."/>
        </authorList>
    </citation>
    <scope>NUCLEOTIDE SEQUENCE [LARGE SCALE GENOMIC DNA]</scope>
    <source>
        <strain evidence="2">HYR1</strain>
    </source>
</reference>
<sequence length="98" mass="11396">MEKKLPHNENKSIKMISINFIFRNKKVKNALISKKGLAQNVNRSSPKNVTMSILLKIKILMVTFFGELLFTFWARPNKNKKKLFFGMSQLNIVDILNI</sequence>
<organism evidence="2 3">
    <name type="scientific">Brachionus plicatilis</name>
    <name type="common">Marine rotifer</name>
    <name type="synonym">Brachionus muelleri</name>
    <dbReference type="NCBI Taxonomy" id="10195"/>
    <lineage>
        <taxon>Eukaryota</taxon>
        <taxon>Metazoa</taxon>
        <taxon>Spiralia</taxon>
        <taxon>Gnathifera</taxon>
        <taxon>Rotifera</taxon>
        <taxon>Eurotatoria</taxon>
        <taxon>Monogononta</taxon>
        <taxon>Pseudotrocha</taxon>
        <taxon>Ploima</taxon>
        <taxon>Brachionidae</taxon>
        <taxon>Brachionus</taxon>
    </lineage>
</organism>
<dbReference type="AlphaFoldDB" id="A0A3M7QY20"/>
<keyword evidence="1" id="KW-1133">Transmembrane helix</keyword>
<feature type="transmembrane region" description="Helical" evidence="1">
    <location>
        <begin position="53"/>
        <end position="74"/>
    </location>
</feature>